<reference evidence="5" key="1">
    <citation type="submission" date="2020-06" db="EMBL/GenBank/DDBJ databases">
        <authorList>
            <consortium name="Plant Systems Biology data submission"/>
        </authorList>
    </citation>
    <scope>NUCLEOTIDE SEQUENCE</scope>
    <source>
        <strain evidence="5">D6</strain>
    </source>
</reference>
<keyword evidence="2" id="KW-0175">Coiled coil</keyword>
<keyword evidence="6" id="KW-1185">Reference proteome</keyword>
<evidence type="ECO:0000313" key="6">
    <source>
        <dbReference type="Proteomes" id="UP001153069"/>
    </source>
</evidence>
<feature type="compositionally biased region" description="Polar residues" evidence="3">
    <location>
        <begin position="876"/>
        <end position="891"/>
    </location>
</feature>
<name>A0A9N8H9D7_9STRA</name>
<feature type="compositionally biased region" description="Acidic residues" evidence="3">
    <location>
        <begin position="187"/>
        <end position="197"/>
    </location>
</feature>
<dbReference type="Gene3D" id="3.30.40.10">
    <property type="entry name" value="Zinc/RING finger domain, C3HC4 (zinc finger)"/>
    <property type="match status" value="1"/>
</dbReference>
<keyword evidence="1" id="KW-0479">Metal-binding</keyword>
<evidence type="ECO:0000256" key="3">
    <source>
        <dbReference type="SAM" id="MobiDB-lite"/>
    </source>
</evidence>
<evidence type="ECO:0000256" key="1">
    <source>
        <dbReference type="PROSITE-ProRule" id="PRU00175"/>
    </source>
</evidence>
<dbReference type="PANTHER" id="PTHR23353:SF23">
    <property type="entry name" value="PROTEIN HAIRLESS"/>
    <property type="match status" value="1"/>
</dbReference>
<dbReference type="InterPro" id="IPR001841">
    <property type="entry name" value="Znf_RING"/>
</dbReference>
<feature type="compositionally biased region" description="Pro residues" evidence="3">
    <location>
        <begin position="353"/>
        <end position="363"/>
    </location>
</feature>
<feature type="region of interest" description="Disordered" evidence="3">
    <location>
        <begin position="675"/>
        <end position="779"/>
    </location>
</feature>
<dbReference type="GO" id="GO:0008270">
    <property type="term" value="F:zinc ion binding"/>
    <property type="evidence" value="ECO:0007669"/>
    <property type="project" value="UniProtKB-KW"/>
</dbReference>
<dbReference type="InterPro" id="IPR013083">
    <property type="entry name" value="Znf_RING/FYVE/PHD"/>
</dbReference>
<dbReference type="Proteomes" id="UP001153069">
    <property type="component" value="Unassembled WGS sequence"/>
</dbReference>
<feature type="compositionally biased region" description="Low complexity" evidence="3">
    <location>
        <begin position="67"/>
        <end position="77"/>
    </location>
</feature>
<feature type="region of interest" description="Disordered" evidence="3">
    <location>
        <begin position="862"/>
        <end position="891"/>
    </location>
</feature>
<feature type="domain" description="RING-type" evidence="4">
    <location>
        <begin position="983"/>
        <end position="1018"/>
    </location>
</feature>
<feature type="region of interest" description="Disordered" evidence="3">
    <location>
        <begin position="219"/>
        <end position="313"/>
    </location>
</feature>
<organism evidence="5 6">
    <name type="scientific">Seminavis robusta</name>
    <dbReference type="NCBI Taxonomy" id="568900"/>
    <lineage>
        <taxon>Eukaryota</taxon>
        <taxon>Sar</taxon>
        <taxon>Stramenopiles</taxon>
        <taxon>Ochrophyta</taxon>
        <taxon>Bacillariophyta</taxon>
        <taxon>Bacillariophyceae</taxon>
        <taxon>Bacillariophycidae</taxon>
        <taxon>Naviculales</taxon>
        <taxon>Naviculaceae</taxon>
        <taxon>Seminavis</taxon>
    </lineage>
</organism>
<proteinExistence type="predicted"/>
<feature type="compositionally biased region" description="Low complexity" evidence="3">
    <location>
        <begin position="39"/>
        <end position="53"/>
    </location>
</feature>
<sequence>MILTQPSHRRGQQSVIKEGGRNHHHSSDNWSDQEVAADSSSSCYSRDSSSISSARRRHNSNNAKRISNTTSQNTTNSKPPMIPEKVHHRVSSLRQSSYKSLNNNNNNNNHNSNNNKSSSRHHHKNASSGKSHNVESEVFLRNPKTGGFDYTPAVQDYEHHLKTVDLDRHTSSSSHLKLKQRRSFQLLEDDEGDQDDETTLHDSTVYTSYTRKPLLNKENNHAQQSQSQQHTSSSSSGSILEAQQQQAPAKSHKKSPLSLLSPRSKTSFKQYFSTKAHKTPNNPQPLSSKVDKGGSTTAPPSVTPSPPRQKKGSILKQLKCMAATAVASPPKNISSSQQTRQPVVTPEPQLEQEPPPQQEPPQPQRQASHDTQSVATSTPEEFMEPRTNLDELEQQSPAVVSRQIMDMLIMNSISTRQQQQQGYRDRIQSLAAASTHSMMPTPPRTGRSPPAISTVQSSLSSTSTFCEHSLMDNVVDEEDDDDDDDDEEDDILSPRRRNTTNNKNNNTKKTSSPFYTASVASSCLDFSFSTVGPQSTLCNGKSPEQDWSFDAVSPVTPSALFCGGMLSPAEMSASLLNTTMDDSCLLADSSGFDADFERTFGEDTVTTLDHVAVCQESWQSSGAMLLTEAGLKRHDEKRLQLEHVEPLTLRQQNGAGKLEKEVLQQKVERLQAKELQKQADASLEEERAARRRKRRQHQVPQQPLQPLQQQQQQEDRSTCDDVPTKERESPCTPSKRSSPPRNNHHNNNNATPVQRHVNSMSPQTSTGPSPPPHAATSTKKASFFKRVFQKKPGAEELKRQWKERERQRVQMAQFEREEAERIERERIESLRQSYLEKQRQLEACGAKSSKKVIVDVDNVPPSPPAIIKRNVDVDDLSSSPDEAPNNNNNTSAEVDVDDVIAEDCAIFISSSPLDAYLANSKNTNNKSNSNKNNKIRAQRYKFDDADVHNHHNNHNKDQASTSTVVSGTATSTATTQMSGLGPCCVCHRRERTHIAMPCMHFAFCEECVRSRTVCPMCTTENVIFSRVNTE</sequence>
<keyword evidence="1" id="KW-0862">Zinc</keyword>
<feature type="compositionally biased region" description="Low complexity" evidence="3">
    <location>
        <begin position="698"/>
        <end position="712"/>
    </location>
</feature>
<feature type="region of interest" description="Disordered" evidence="3">
    <location>
        <begin position="435"/>
        <end position="460"/>
    </location>
</feature>
<keyword evidence="1" id="KW-0863">Zinc-finger</keyword>
<gene>
    <name evidence="5" type="ORF">SEMRO_114_G056510.1</name>
</gene>
<feature type="region of interest" description="Disordered" evidence="3">
    <location>
        <begin position="1"/>
        <end position="136"/>
    </location>
</feature>
<feature type="compositionally biased region" description="Basic and acidic residues" evidence="3">
    <location>
        <begin position="713"/>
        <end position="729"/>
    </location>
</feature>
<accession>A0A9N8H9D7</accession>
<feature type="compositionally biased region" description="Low complexity" evidence="3">
    <location>
        <begin position="223"/>
        <end position="244"/>
    </location>
</feature>
<dbReference type="OrthoDB" id="49655at2759"/>
<dbReference type="PANTHER" id="PTHR23353">
    <property type="entry name" value="RAB-GAP/TBC-RELATED"/>
    <property type="match status" value="1"/>
</dbReference>
<evidence type="ECO:0000256" key="2">
    <source>
        <dbReference type="SAM" id="Coils"/>
    </source>
</evidence>
<protein>
    <recommendedName>
        <fullName evidence="4">RING-type domain-containing protein</fullName>
    </recommendedName>
</protein>
<feature type="compositionally biased region" description="Polar residues" evidence="3">
    <location>
        <begin position="365"/>
        <end position="379"/>
    </location>
</feature>
<dbReference type="EMBL" id="CAICTM010000113">
    <property type="protein sequence ID" value="CAB9501658.1"/>
    <property type="molecule type" value="Genomic_DNA"/>
</dbReference>
<feature type="region of interest" description="Disordered" evidence="3">
    <location>
        <begin position="187"/>
        <end position="206"/>
    </location>
</feature>
<feature type="compositionally biased region" description="Low complexity" evidence="3">
    <location>
        <begin position="256"/>
        <end position="267"/>
    </location>
</feature>
<feature type="compositionally biased region" description="Low complexity" evidence="3">
    <location>
        <begin position="96"/>
        <end position="117"/>
    </location>
</feature>
<dbReference type="AlphaFoldDB" id="A0A9N8H9D7"/>
<evidence type="ECO:0000259" key="4">
    <source>
        <dbReference type="PROSITE" id="PS50089"/>
    </source>
</evidence>
<dbReference type="InterPro" id="IPR053019">
    <property type="entry name" value="GATA_zinc_finger"/>
</dbReference>
<feature type="compositionally biased region" description="Low complexity" evidence="3">
    <location>
        <begin position="736"/>
        <end position="749"/>
    </location>
</feature>
<comment type="caution">
    <text evidence="5">The sequence shown here is derived from an EMBL/GenBank/DDBJ whole genome shotgun (WGS) entry which is preliminary data.</text>
</comment>
<feature type="compositionally biased region" description="Low complexity" evidence="3">
    <location>
        <begin position="499"/>
        <end position="510"/>
    </location>
</feature>
<feature type="compositionally biased region" description="Polar residues" evidence="3">
    <location>
        <begin position="331"/>
        <end position="342"/>
    </location>
</feature>
<feature type="coiled-coil region" evidence="2">
    <location>
        <begin position="802"/>
        <end position="832"/>
    </location>
</feature>
<feature type="compositionally biased region" description="Basic and acidic residues" evidence="3">
    <location>
        <begin position="18"/>
        <end position="27"/>
    </location>
</feature>
<feature type="compositionally biased region" description="Acidic residues" evidence="3">
    <location>
        <begin position="474"/>
        <end position="491"/>
    </location>
</feature>
<dbReference type="PROSITE" id="PS50089">
    <property type="entry name" value="ZF_RING_2"/>
    <property type="match status" value="1"/>
</dbReference>
<dbReference type="Pfam" id="PF13920">
    <property type="entry name" value="zf-C3HC4_3"/>
    <property type="match status" value="1"/>
</dbReference>
<feature type="region of interest" description="Disordered" evidence="3">
    <location>
        <begin position="327"/>
        <end position="396"/>
    </location>
</feature>
<feature type="compositionally biased region" description="Polar residues" evidence="3">
    <location>
        <begin position="268"/>
        <end position="287"/>
    </location>
</feature>
<evidence type="ECO:0000313" key="5">
    <source>
        <dbReference type="EMBL" id="CAB9501658.1"/>
    </source>
</evidence>
<feature type="region of interest" description="Disordered" evidence="3">
    <location>
        <begin position="474"/>
        <end position="511"/>
    </location>
</feature>